<keyword evidence="8" id="KW-1185">Reference proteome</keyword>
<gene>
    <name evidence="7" type="ORF">SAMN05444586_102921</name>
</gene>
<evidence type="ECO:0000256" key="2">
    <source>
        <dbReference type="ARBA" id="ARBA00023015"/>
    </source>
</evidence>
<keyword evidence="4" id="KW-0804">Transcription</keyword>
<dbReference type="SUPFAM" id="SSF46785">
    <property type="entry name" value="Winged helix' DNA-binding domain"/>
    <property type="match status" value="1"/>
</dbReference>
<dbReference type="Pfam" id="PF00126">
    <property type="entry name" value="HTH_1"/>
    <property type="match status" value="1"/>
</dbReference>
<comment type="similarity">
    <text evidence="1">Belongs to the LysR transcriptional regulatory family.</text>
</comment>
<dbReference type="PANTHER" id="PTHR30537">
    <property type="entry name" value="HTH-TYPE TRANSCRIPTIONAL REGULATOR"/>
    <property type="match status" value="1"/>
</dbReference>
<dbReference type="GO" id="GO:0003700">
    <property type="term" value="F:DNA-binding transcription factor activity"/>
    <property type="evidence" value="ECO:0007669"/>
    <property type="project" value="InterPro"/>
</dbReference>
<dbReference type="InterPro" id="IPR036388">
    <property type="entry name" value="WH-like_DNA-bd_sf"/>
</dbReference>
<dbReference type="InterPro" id="IPR058163">
    <property type="entry name" value="LysR-type_TF_proteobact-type"/>
</dbReference>
<dbReference type="EMBL" id="FOZU01000029">
    <property type="protein sequence ID" value="SFT14923.1"/>
    <property type="molecule type" value="Genomic_DNA"/>
</dbReference>
<sequence length="88" mass="9926">MQLNALRYFVMVATTGSFAATAKHFQVPPSSVSRFISGLEQEIGQQLFYRNTRSVRLTEIGENTMSKLGMYLILLISLTSRLQVRVLV</sequence>
<reference evidence="8" key="1">
    <citation type="submission" date="2016-10" db="EMBL/GenBank/DDBJ databases">
        <authorList>
            <person name="Varghese N."/>
            <person name="Submissions S."/>
        </authorList>
    </citation>
    <scope>NUCLEOTIDE SEQUENCE [LARGE SCALE GENOMIC DNA]</scope>
    <source>
        <strain evidence="8">ANC 5076</strain>
    </source>
</reference>
<evidence type="ECO:0000313" key="8">
    <source>
        <dbReference type="Proteomes" id="UP000182827"/>
    </source>
</evidence>
<dbReference type="Gene3D" id="1.10.10.10">
    <property type="entry name" value="Winged helix-like DNA-binding domain superfamily/Winged helix DNA-binding domain"/>
    <property type="match status" value="1"/>
</dbReference>
<keyword evidence="5" id="KW-0732">Signal</keyword>
<dbReference type="PROSITE" id="PS50931">
    <property type="entry name" value="HTH_LYSR"/>
    <property type="match status" value="1"/>
</dbReference>
<evidence type="ECO:0000256" key="1">
    <source>
        <dbReference type="ARBA" id="ARBA00009437"/>
    </source>
</evidence>
<evidence type="ECO:0000259" key="6">
    <source>
        <dbReference type="PROSITE" id="PS50931"/>
    </source>
</evidence>
<proteinExistence type="inferred from homology"/>
<feature type="signal peptide" evidence="5">
    <location>
        <begin position="1"/>
        <end position="19"/>
    </location>
</feature>
<evidence type="ECO:0000256" key="4">
    <source>
        <dbReference type="ARBA" id="ARBA00023163"/>
    </source>
</evidence>
<dbReference type="Proteomes" id="UP000182827">
    <property type="component" value="Unassembled WGS sequence"/>
</dbReference>
<dbReference type="FunFam" id="1.10.10.10:FF:000001">
    <property type="entry name" value="LysR family transcriptional regulator"/>
    <property type="match status" value="1"/>
</dbReference>
<feature type="domain" description="HTH lysR-type" evidence="6">
    <location>
        <begin position="1"/>
        <end position="58"/>
    </location>
</feature>
<feature type="chain" id="PRO_5010381630" evidence="5">
    <location>
        <begin position="20"/>
        <end position="88"/>
    </location>
</feature>
<evidence type="ECO:0000256" key="3">
    <source>
        <dbReference type="ARBA" id="ARBA00023125"/>
    </source>
</evidence>
<evidence type="ECO:0000256" key="5">
    <source>
        <dbReference type="SAM" id="SignalP"/>
    </source>
</evidence>
<dbReference type="GO" id="GO:0003677">
    <property type="term" value="F:DNA binding"/>
    <property type="evidence" value="ECO:0007669"/>
    <property type="project" value="UniProtKB-KW"/>
</dbReference>
<evidence type="ECO:0000313" key="7">
    <source>
        <dbReference type="EMBL" id="SFT14923.1"/>
    </source>
</evidence>
<dbReference type="PANTHER" id="PTHR30537:SF5">
    <property type="entry name" value="HTH-TYPE TRANSCRIPTIONAL ACTIVATOR TTDR-RELATED"/>
    <property type="match status" value="1"/>
</dbReference>
<dbReference type="InterPro" id="IPR000847">
    <property type="entry name" value="LysR_HTH_N"/>
</dbReference>
<keyword evidence="3" id="KW-0238">DNA-binding</keyword>
<organism evidence="7 8">
    <name type="scientific">Acinetobacter bohemicus</name>
    <dbReference type="NCBI Taxonomy" id="1435036"/>
    <lineage>
        <taxon>Bacteria</taxon>
        <taxon>Pseudomonadati</taxon>
        <taxon>Pseudomonadota</taxon>
        <taxon>Gammaproteobacteria</taxon>
        <taxon>Moraxellales</taxon>
        <taxon>Moraxellaceae</taxon>
        <taxon>Acinetobacter</taxon>
    </lineage>
</organism>
<protein>
    <submittedName>
        <fullName evidence="7">Regulatory helix-turn-helix protein, lysR family</fullName>
    </submittedName>
</protein>
<dbReference type="InterPro" id="IPR036390">
    <property type="entry name" value="WH_DNA-bd_sf"/>
</dbReference>
<keyword evidence="2" id="KW-0805">Transcription regulation</keyword>
<name>A0A1I6VMJ8_9GAMM</name>
<accession>A0A1I6VMJ8</accession>
<dbReference type="AlphaFoldDB" id="A0A1I6VMJ8"/>